<keyword evidence="1 2" id="KW-0378">Hydrolase</keyword>
<feature type="short sequence motif" description="HXTX 1" evidence="2">
    <location>
        <begin position="42"/>
        <end position="45"/>
    </location>
</feature>
<dbReference type="Gene3D" id="3.90.1140.10">
    <property type="entry name" value="Cyclic phosphodiesterase"/>
    <property type="match status" value="1"/>
</dbReference>
<name>A0ABM8Y6I6_9BACI</name>
<feature type="active site" description="Proton donor" evidence="2">
    <location>
        <position position="42"/>
    </location>
</feature>
<comment type="catalytic activity">
    <reaction evidence="2">
        <text>a 3'-end 2',3'-cyclophospho-ribonucleotide-RNA + H2O = a 3'-end 2'-phospho-ribonucleotide-RNA + H(+)</text>
        <dbReference type="Rhea" id="RHEA:11828"/>
        <dbReference type="Rhea" id="RHEA-COMP:10464"/>
        <dbReference type="Rhea" id="RHEA-COMP:17353"/>
        <dbReference type="ChEBI" id="CHEBI:15377"/>
        <dbReference type="ChEBI" id="CHEBI:15378"/>
        <dbReference type="ChEBI" id="CHEBI:83064"/>
        <dbReference type="ChEBI" id="CHEBI:173113"/>
        <dbReference type="EC" id="3.1.4.58"/>
    </reaction>
</comment>
<dbReference type="EMBL" id="CAKJTI010000002">
    <property type="protein sequence ID" value="CAG9611309.1"/>
    <property type="molecule type" value="Genomic_DNA"/>
</dbReference>
<organism evidence="4 5">
    <name type="scientific">Bacillus rhizoplanae</name>
    <dbReference type="NCBI Taxonomy" id="2880966"/>
    <lineage>
        <taxon>Bacteria</taxon>
        <taxon>Bacillati</taxon>
        <taxon>Bacillota</taxon>
        <taxon>Bacilli</taxon>
        <taxon>Bacillales</taxon>
        <taxon>Bacillaceae</taxon>
        <taxon>Bacillus</taxon>
    </lineage>
</organism>
<dbReference type="SUPFAM" id="SSF55144">
    <property type="entry name" value="LigT-like"/>
    <property type="match status" value="1"/>
</dbReference>
<evidence type="ECO:0000256" key="1">
    <source>
        <dbReference type="ARBA" id="ARBA00022801"/>
    </source>
</evidence>
<dbReference type="PANTHER" id="PTHR35561:SF1">
    <property type="entry name" value="RNA 2',3'-CYCLIC PHOSPHODIESTERASE"/>
    <property type="match status" value="1"/>
</dbReference>
<dbReference type="PANTHER" id="PTHR35561">
    <property type="entry name" value="RNA 2',3'-CYCLIC PHOSPHODIESTERASE"/>
    <property type="match status" value="1"/>
</dbReference>
<dbReference type="InterPro" id="IPR009097">
    <property type="entry name" value="Cyclic_Pdiesterase"/>
</dbReference>
<evidence type="ECO:0000256" key="2">
    <source>
        <dbReference type="HAMAP-Rule" id="MF_01940"/>
    </source>
</evidence>
<reference evidence="4 5" key="1">
    <citation type="submission" date="2021-10" db="EMBL/GenBank/DDBJ databases">
        <authorList>
            <person name="Criscuolo A."/>
        </authorList>
    </citation>
    <scope>NUCLEOTIDE SEQUENCE [LARGE SCALE GENOMIC DNA]</scope>
    <source>
        <strain evidence="5">CIP 111899</strain>
    </source>
</reference>
<comment type="caution">
    <text evidence="4">The sequence shown here is derived from an EMBL/GenBank/DDBJ whole genome shotgun (WGS) entry which is preliminary data.</text>
</comment>
<comment type="function">
    <text evidence="2">Hydrolyzes RNA 2',3'-cyclic phosphodiester to an RNA 2'-phosphomonoester.</text>
</comment>
<gene>
    <name evidence="4" type="primary">ytlP</name>
    <name evidence="4" type="ORF">BACCIP111899_00481</name>
</gene>
<protein>
    <recommendedName>
        <fullName evidence="2">RNA 2',3'-cyclic phosphodiesterase</fullName>
        <shortName evidence="2">RNA 2',3'-CPDase</shortName>
        <ecNumber evidence="2">3.1.4.58</ecNumber>
    </recommendedName>
</protein>
<dbReference type="Pfam" id="PF02834">
    <property type="entry name" value="LigT_PEase"/>
    <property type="match status" value="2"/>
</dbReference>
<feature type="short sequence motif" description="HXTX 2" evidence="2">
    <location>
        <begin position="127"/>
        <end position="130"/>
    </location>
</feature>
<dbReference type="Proteomes" id="UP000789423">
    <property type="component" value="Unassembled WGS sequence"/>
</dbReference>
<sequence>MARHYFIAVKLPNEIKNVLAEWKETIEETAPFRSWVHKEDYHITLSFLGSAEEAQLKKLKQDLQQLAKISRFSLTLQGCHTFGRKEQPRVFWVGVEEERALFDLQKQVYTICEQNGFQLETRPYHPHITMARKWKGEEKFDEKPLSVVPRRTFEVETVTLYETHVDQVPKYEAIHEISLQKTQA</sequence>
<dbReference type="NCBIfam" id="TIGR02258">
    <property type="entry name" value="2_5_ligase"/>
    <property type="match status" value="1"/>
</dbReference>
<proteinExistence type="inferred from homology"/>
<feature type="active site" description="Proton acceptor" evidence="2">
    <location>
        <position position="127"/>
    </location>
</feature>
<evidence type="ECO:0000259" key="3">
    <source>
        <dbReference type="Pfam" id="PF02834"/>
    </source>
</evidence>
<evidence type="ECO:0000313" key="5">
    <source>
        <dbReference type="Proteomes" id="UP000789423"/>
    </source>
</evidence>
<accession>A0ABM8Y6I6</accession>
<dbReference type="GO" id="GO:0008664">
    <property type="term" value="F:RNA 2',3'-cyclic 3'-phosphodiesterase activity"/>
    <property type="evidence" value="ECO:0007669"/>
    <property type="project" value="UniProtKB-EC"/>
</dbReference>
<dbReference type="InterPro" id="IPR014051">
    <property type="entry name" value="Phosphoesterase_HXTX"/>
</dbReference>
<dbReference type="EC" id="3.1.4.58" evidence="2"/>
<feature type="domain" description="Phosphoesterase HXTX" evidence="3">
    <location>
        <begin position="94"/>
        <end position="163"/>
    </location>
</feature>
<evidence type="ECO:0000313" key="4">
    <source>
        <dbReference type="EMBL" id="CAG9611309.1"/>
    </source>
</evidence>
<comment type="similarity">
    <text evidence="2">Belongs to the 2H phosphoesterase superfamily. ThpR family.</text>
</comment>
<feature type="domain" description="Phosphoesterase HXTX" evidence="3">
    <location>
        <begin position="9"/>
        <end position="92"/>
    </location>
</feature>
<keyword evidence="5" id="KW-1185">Reference proteome</keyword>
<dbReference type="HAMAP" id="MF_01940">
    <property type="entry name" value="RNA_CPDase"/>
    <property type="match status" value="1"/>
</dbReference>
<dbReference type="RefSeq" id="WP_230573622.1">
    <property type="nucleotide sequence ID" value="NZ_CAKJTI010000002.1"/>
</dbReference>
<dbReference type="InterPro" id="IPR004175">
    <property type="entry name" value="RNA_CPDase"/>
</dbReference>